<dbReference type="NCBIfam" id="NF003302">
    <property type="entry name" value="PRK04302.1"/>
    <property type="match status" value="1"/>
</dbReference>
<dbReference type="GO" id="GO:0019563">
    <property type="term" value="P:glycerol catabolic process"/>
    <property type="evidence" value="ECO:0007669"/>
    <property type="project" value="TreeGrafter"/>
</dbReference>
<dbReference type="CDD" id="cd00311">
    <property type="entry name" value="TIM"/>
    <property type="match status" value="1"/>
</dbReference>
<dbReference type="GO" id="GO:0005829">
    <property type="term" value="C:cytosol"/>
    <property type="evidence" value="ECO:0007669"/>
    <property type="project" value="TreeGrafter"/>
</dbReference>
<dbReference type="SUPFAM" id="SSF51351">
    <property type="entry name" value="Triosephosphate isomerase (TIM)"/>
    <property type="match status" value="1"/>
</dbReference>
<keyword evidence="2 7" id="KW-0312">Gluconeogenesis</keyword>
<feature type="binding site" evidence="7">
    <location>
        <position position="145"/>
    </location>
    <ligand>
        <name>substrate</name>
    </ligand>
</feature>
<reference evidence="9" key="1">
    <citation type="journal article" date="2020" name="ISME J.">
        <title>Gammaproteobacteria mediating utilization of methyl-, sulfur- and petroleum organic compounds in deep ocean hydrothermal plumes.</title>
        <authorList>
            <person name="Zhou Z."/>
            <person name="Liu Y."/>
            <person name="Pan J."/>
            <person name="Cron B.R."/>
            <person name="Toner B.M."/>
            <person name="Anantharaman K."/>
            <person name="Breier J.A."/>
            <person name="Dick G.J."/>
            <person name="Li M."/>
        </authorList>
    </citation>
    <scope>NUCLEOTIDE SEQUENCE</scope>
    <source>
        <strain evidence="9">SZUA-1453</strain>
    </source>
</reference>
<dbReference type="UniPathway" id="UPA00138"/>
<sequence>MKPFIVINYKTYRESVGKRGLEIAEIAEKVSEESGVPIGVCPQFLDLRMIRERVDIPVYAQHFDPISPGSNTGSVLVDTLVDSGLNGSLLNHSEKRMILGDLERAIELARDHKLETIVCANNINVSKAVAVMEPDMLAIEPPELIGTGIPVSRANPEIVERTVKEVRAINRDIKILCGAGISKGEDVAAALELGAEGVLVASGVVKSKDIEGAIRELIRYI</sequence>
<keyword evidence="4 7" id="KW-0324">Glycolysis</keyword>
<evidence type="ECO:0000256" key="7">
    <source>
        <dbReference type="HAMAP-Rule" id="MF_00147"/>
    </source>
</evidence>
<evidence type="ECO:0000313" key="10">
    <source>
        <dbReference type="Proteomes" id="UP000643554"/>
    </source>
</evidence>
<dbReference type="FunFam" id="3.20.20.70:FF:000223">
    <property type="entry name" value="Triosephosphate isomerase"/>
    <property type="match status" value="1"/>
</dbReference>
<dbReference type="HAMAP" id="MF_00147_A">
    <property type="entry name" value="TIM_A"/>
    <property type="match status" value="1"/>
</dbReference>
<accession>A0A832ZB28</accession>
<comment type="similarity">
    <text evidence="7 8">Belongs to the triosephosphate isomerase family.</text>
</comment>
<evidence type="ECO:0000256" key="1">
    <source>
        <dbReference type="ARBA" id="ARBA00019397"/>
    </source>
</evidence>
<dbReference type="Gene3D" id="3.20.20.70">
    <property type="entry name" value="Aldolase class I"/>
    <property type="match status" value="1"/>
</dbReference>
<feature type="active site" description="Electrophile" evidence="7">
    <location>
        <position position="92"/>
    </location>
</feature>
<dbReference type="InterPro" id="IPR035990">
    <property type="entry name" value="TIM_sf"/>
</dbReference>
<keyword evidence="5 7" id="KW-0413">Isomerase</keyword>
<dbReference type="AlphaFoldDB" id="A0A832ZB28"/>
<feature type="binding site" evidence="7">
    <location>
        <begin position="8"/>
        <end position="10"/>
    </location>
    <ligand>
        <name>substrate</name>
    </ligand>
</feature>
<comment type="catalytic activity">
    <reaction evidence="7 8">
        <text>D-glyceraldehyde 3-phosphate = dihydroxyacetone phosphate</text>
        <dbReference type="Rhea" id="RHEA:18585"/>
        <dbReference type="ChEBI" id="CHEBI:57642"/>
        <dbReference type="ChEBI" id="CHEBI:59776"/>
        <dbReference type="EC" id="5.3.1.1"/>
    </reaction>
</comment>
<dbReference type="NCBIfam" id="TIGR00419">
    <property type="entry name" value="tim"/>
    <property type="match status" value="1"/>
</dbReference>
<gene>
    <name evidence="7 9" type="primary">tpiA</name>
    <name evidence="9" type="ORF">EYH15_02655</name>
</gene>
<dbReference type="InterPro" id="IPR022891">
    <property type="entry name" value="Triosephosphate_isomerase_arc"/>
</dbReference>
<protein>
    <recommendedName>
        <fullName evidence="1 7">Triosephosphate isomerase</fullName>
        <shortName evidence="7">TIM</shortName>
        <shortName evidence="7">TPI</shortName>
        <ecNumber evidence="7 8">5.3.1.1</ecNumber>
    </recommendedName>
    <alternativeName>
        <fullName evidence="7">Triose-phosphate isomerase</fullName>
    </alternativeName>
</protein>
<proteinExistence type="inferred from homology"/>
<feature type="active site" description="Proton acceptor" evidence="7">
    <location>
        <position position="140"/>
    </location>
</feature>
<evidence type="ECO:0000256" key="6">
    <source>
        <dbReference type="ARBA" id="ARBA00044762"/>
    </source>
</evidence>
<feature type="binding site" evidence="7">
    <location>
        <position position="180"/>
    </location>
    <ligand>
        <name>substrate</name>
    </ligand>
</feature>
<evidence type="ECO:0000256" key="4">
    <source>
        <dbReference type="ARBA" id="ARBA00023152"/>
    </source>
</evidence>
<keyword evidence="3 7" id="KW-0963">Cytoplasm</keyword>
<comment type="subunit">
    <text evidence="6 7">Homotetramer; dimer of dimers.</text>
</comment>
<dbReference type="EMBL" id="DQUI01000049">
    <property type="protein sequence ID" value="HIP84373.1"/>
    <property type="molecule type" value="Genomic_DNA"/>
</dbReference>
<organism evidence="9 10">
    <name type="scientific">Methanothermococcus okinawensis</name>
    <dbReference type="NCBI Taxonomy" id="155863"/>
    <lineage>
        <taxon>Archaea</taxon>
        <taxon>Methanobacteriati</taxon>
        <taxon>Methanobacteriota</taxon>
        <taxon>Methanomada group</taxon>
        <taxon>Methanococci</taxon>
        <taxon>Methanococcales</taxon>
        <taxon>Methanococcaceae</taxon>
        <taxon>Methanothermococcus</taxon>
    </lineage>
</organism>
<comment type="pathway">
    <text evidence="7 8">Carbohydrate degradation; glycolysis; D-glyceraldehyde 3-phosphate from glycerone phosphate: step 1/1.</text>
</comment>
<evidence type="ECO:0000256" key="3">
    <source>
        <dbReference type="ARBA" id="ARBA00022490"/>
    </source>
</evidence>
<dbReference type="UniPathway" id="UPA00109">
    <property type="reaction ID" value="UER00189"/>
</dbReference>
<dbReference type="InterPro" id="IPR000652">
    <property type="entry name" value="Triosephosphate_isomerase"/>
</dbReference>
<comment type="function">
    <text evidence="7">Involved in the gluconeogenesis. Catalyzes stereospecifically the conversion of dihydroxyacetone phosphate (DHAP) to D-glyceraldehyde-3-phosphate (G3P).</text>
</comment>
<evidence type="ECO:0000256" key="2">
    <source>
        <dbReference type="ARBA" id="ARBA00022432"/>
    </source>
</evidence>
<comment type="pathway">
    <text evidence="7 8">Carbohydrate biosynthesis; gluconeogenesis.</text>
</comment>
<dbReference type="GO" id="GO:0004807">
    <property type="term" value="F:triose-phosphate isomerase activity"/>
    <property type="evidence" value="ECO:0007669"/>
    <property type="project" value="UniProtKB-UniRule"/>
</dbReference>
<dbReference type="InterPro" id="IPR013785">
    <property type="entry name" value="Aldolase_TIM"/>
</dbReference>
<evidence type="ECO:0000313" key="9">
    <source>
        <dbReference type="EMBL" id="HIP84373.1"/>
    </source>
</evidence>
<comment type="caution">
    <text evidence="9">The sequence shown here is derived from an EMBL/GenBank/DDBJ whole genome shotgun (WGS) entry which is preliminary data.</text>
</comment>
<dbReference type="GO" id="GO:0046166">
    <property type="term" value="P:glyceraldehyde-3-phosphate biosynthetic process"/>
    <property type="evidence" value="ECO:0007669"/>
    <property type="project" value="TreeGrafter"/>
</dbReference>
<dbReference type="Pfam" id="PF00121">
    <property type="entry name" value="TIM"/>
    <property type="match status" value="1"/>
</dbReference>
<evidence type="ECO:0000256" key="5">
    <source>
        <dbReference type="ARBA" id="ARBA00023235"/>
    </source>
</evidence>
<comment type="subcellular location">
    <subcellularLocation>
        <location evidence="7 8">Cytoplasm</location>
    </subcellularLocation>
</comment>
<dbReference type="Proteomes" id="UP000643554">
    <property type="component" value="Unassembled WGS sequence"/>
</dbReference>
<dbReference type="GO" id="GO:0006096">
    <property type="term" value="P:glycolytic process"/>
    <property type="evidence" value="ECO:0007669"/>
    <property type="project" value="UniProtKB-UniRule"/>
</dbReference>
<dbReference type="PANTHER" id="PTHR21139:SF42">
    <property type="entry name" value="TRIOSEPHOSPHATE ISOMERASE"/>
    <property type="match status" value="1"/>
</dbReference>
<dbReference type="EC" id="5.3.1.1" evidence="7 8"/>
<feature type="binding site" evidence="7">
    <location>
        <begin position="201"/>
        <end position="202"/>
    </location>
    <ligand>
        <name>substrate</name>
    </ligand>
</feature>
<dbReference type="PROSITE" id="PS51440">
    <property type="entry name" value="TIM_2"/>
    <property type="match status" value="1"/>
</dbReference>
<dbReference type="GO" id="GO:0006094">
    <property type="term" value="P:gluconeogenesis"/>
    <property type="evidence" value="ECO:0007669"/>
    <property type="project" value="UniProtKB-UniRule"/>
</dbReference>
<evidence type="ECO:0000256" key="8">
    <source>
        <dbReference type="RuleBase" id="RU363013"/>
    </source>
</evidence>
<dbReference type="PANTHER" id="PTHR21139">
    <property type="entry name" value="TRIOSEPHOSPHATE ISOMERASE"/>
    <property type="match status" value="1"/>
</dbReference>
<name>A0A832ZB28_9EURY</name>